<dbReference type="Pfam" id="PF07484">
    <property type="entry name" value="Collar"/>
    <property type="match status" value="1"/>
</dbReference>
<evidence type="ECO:0000313" key="3">
    <source>
        <dbReference type="Proteomes" id="UP001596978"/>
    </source>
</evidence>
<dbReference type="Proteomes" id="UP001596978">
    <property type="component" value="Unassembled WGS sequence"/>
</dbReference>
<protein>
    <submittedName>
        <fullName evidence="2">Phage tail protein</fullName>
    </submittedName>
</protein>
<evidence type="ECO:0000313" key="2">
    <source>
        <dbReference type="EMBL" id="MFD0860867.1"/>
    </source>
</evidence>
<name>A0ABW3CVK8_9FLAO</name>
<dbReference type="RefSeq" id="WP_386402804.1">
    <property type="nucleotide sequence ID" value="NZ_JBHTJH010000002.1"/>
</dbReference>
<dbReference type="InterPro" id="IPR037053">
    <property type="entry name" value="Phage_tail_collar_dom_sf"/>
</dbReference>
<accession>A0ABW3CVK8</accession>
<dbReference type="SUPFAM" id="SSF88874">
    <property type="entry name" value="Receptor-binding domain of short tail fibre protein gp12"/>
    <property type="match status" value="1"/>
</dbReference>
<organism evidence="2 3">
    <name type="scientific">Sungkyunkwania multivorans</name>
    <dbReference type="NCBI Taxonomy" id="1173618"/>
    <lineage>
        <taxon>Bacteria</taxon>
        <taxon>Pseudomonadati</taxon>
        <taxon>Bacteroidota</taxon>
        <taxon>Flavobacteriia</taxon>
        <taxon>Flavobacteriales</taxon>
        <taxon>Flavobacteriaceae</taxon>
        <taxon>Sungkyunkwania</taxon>
    </lineage>
</organism>
<proteinExistence type="predicted"/>
<keyword evidence="3" id="KW-1185">Reference proteome</keyword>
<sequence length="190" mass="19552">MEPFIAQIQLFAGNFAPRGWAFCNGQLMPITQNTALFSLLGTTYGGDGRTNFALPNLQSRAAIHAGHGPGLASRALGSRGGAERNVLNVLQLPSHMHAGAELTSTTNVVIGANEDDGDSNEPAGKVLGIAASGTFYNSSATNQQLAGVTATTNVAGNTAATGGNEPIDNLPPFLALNYIIALEGIYPARS</sequence>
<comment type="caution">
    <text evidence="2">The sequence shown here is derived from an EMBL/GenBank/DDBJ whole genome shotgun (WGS) entry which is preliminary data.</text>
</comment>
<feature type="domain" description="Phage tail collar" evidence="1">
    <location>
        <begin position="7"/>
        <end position="61"/>
    </location>
</feature>
<dbReference type="EMBL" id="JBHTJH010000002">
    <property type="protein sequence ID" value="MFD0860867.1"/>
    <property type="molecule type" value="Genomic_DNA"/>
</dbReference>
<dbReference type="InterPro" id="IPR011083">
    <property type="entry name" value="Phage_tail_collar_dom"/>
</dbReference>
<evidence type="ECO:0000259" key="1">
    <source>
        <dbReference type="Pfam" id="PF07484"/>
    </source>
</evidence>
<gene>
    <name evidence="2" type="ORF">ACFQ1M_01495</name>
</gene>
<reference evidence="3" key="1">
    <citation type="journal article" date="2019" name="Int. J. Syst. Evol. Microbiol.">
        <title>The Global Catalogue of Microorganisms (GCM) 10K type strain sequencing project: providing services to taxonomists for standard genome sequencing and annotation.</title>
        <authorList>
            <consortium name="The Broad Institute Genomics Platform"/>
            <consortium name="The Broad Institute Genome Sequencing Center for Infectious Disease"/>
            <person name="Wu L."/>
            <person name="Ma J."/>
        </authorList>
    </citation>
    <scope>NUCLEOTIDE SEQUENCE [LARGE SCALE GENOMIC DNA]</scope>
    <source>
        <strain evidence="3">CCUG 62952</strain>
    </source>
</reference>
<dbReference type="Gene3D" id="3.90.1340.10">
    <property type="entry name" value="Phage tail collar domain"/>
    <property type="match status" value="1"/>
</dbReference>